<dbReference type="NCBIfam" id="TIGR01036">
    <property type="entry name" value="pyrD_sub2"/>
    <property type="match status" value="1"/>
</dbReference>
<dbReference type="InterPro" id="IPR007248">
    <property type="entry name" value="Mpv17_PMP22"/>
</dbReference>
<evidence type="ECO:0000256" key="1">
    <source>
        <dbReference type="ARBA" id="ARBA00001917"/>
    </source>
</evidence>
<protein>
    <recommendedName>
        <fullName evidence="7">Dihydroorotate dehydrogenase (quinone), mitochondrial</fullName>
        <ecNumber evidence="6">1.3.5.2</ecNumber>
    </recommendedName>
    <alternativeName>
        <fullName evidence="14">Dihydroorotate oxidase</fullName>
    </alternativeName>
</protein>
<proteinExistence type="inferred from homology"/>
<keyword evidence="13" id="KW-0472">Membrane</keyword>
<dbReference type="UniPathway" id="UPA00070">
    <property type="reaction ID" value="UER00946"/>
</dbReference>
<feature type="domain" description="Dihydroorotate dehydrogenase catalytic" evidence="17">
    <location>
        <begin position="376"/>
        <end position="717"/>
    </location>
</feature>
<keyword evidence="10" id="KW-0812">Transmembrane</keyword>
<comment type="cofactor">
    <cofactor evidence="1">
        <name>FMN</name>
        <dbReference type="ChEBI" id="CHEBI:58210"/>
    </cofactor>
</comment>
<dbReference type="Pfam" id="PF04117">
    <property type="entry name" value="Mpv17_PMP22"/>
    <property type="match status" value="1"/>
</dbReference>
<evidence type="ECO:0000256" key="6">
    <source>
        <dbReference type="ARBA" id="ARBA00012791"/>
    </source>
</evidence>
<evidence type="ECO:0000256" key="12">
    <source>
        <dbReference type="ARBA" id="ARBA00023002"/>
    </source>
</evidence>
<dbReference type="OrthoDB" id="14784at2759"/>
<dbReference type="GO" id="GO:0044205">
    <property type="term" value="P:'de novo' UMP biosynthetic process"/>
    <property type="evidence" value="ECO:0007669"/>
    <property type="project" value="UniProtKB-UniPathway"/>
</dbReference>
<dbReference type="CDD" id="cd04738">
    <property type="entry name" value="DHOD_2_like"/>
    <property type="match status" value="1"/>
</dbReference>
<dbReference type="AlphaFoldDB" id="A0A1J7JPR8"/>
<dbReference type="PANTHER" id="PTHR48109:SF4">
    <property type="entry name" value="DIHYDROOROTATE DEHYDROGENASE (QUINONE), MITOCHONDRIAL"/>
    <property type="match status" value="1"/>
</dbReference>
<dbReference type="EMBL" id="KV875095">
    <property type="protein sequence ID" value="OIW31928.1"/>
    <property type="molecule type" value="Genomic_DNA"/>
</dbReference>
<dbReference type="STRING" id="1408157.A0A1J7JPR8"/>
<sequence>MAVHLLVYRTALRRQLQSLRRRVPSQTRHQSSSNKKTPGPAEDQIPVANNVPTLPFWQRLGPLTRAAQAYARAQRARPYTTQVCSSLVIYLAADMSAQSISGTEYDPRRTVRSLVIGAVSSIPSYKWFVFLSQNFNYSSHIVSLATKVVVNQICYTPIFNSYFFGMQAFLAGDTLVEVWERIRRTVPTSFKNSMKLWPAVTAFSFTFVPMEYRSIFAGVIAVGWQTYLSFLNRVAEEEEASRKYPLRARRSLTTAFRPLTTSQTAHIRPSPRLHMRIPQRQASTTSTPPTSSPLLSRLKVFLYGTASFATGAALYLYATDTRASAHQWLVPPLLRIIYPDAEDAHHAGTKALQVLYTFNLHPRDRTSSSTPNPLGITVFDTPLSNPIGISAGLDKNADIPDPLFALGPAVVEVGGVTPRPQDGNPRPRVFRVPAVHALVNRYGLNSLGADAVALRLRDRLRRFALAAGVSERDVLDGLVSYKGEAVMPGSLAPGRLLAVQIAKNKETDERDVEAVVADYVYCVQRLAKYADVLVVNVSSPNTPGLRDLQAVEPLSRLLGAVVEEARKTERRTKPRVMVKVSPDEDDESQIEGVVRAVSLSGVDGVIVGNTTKRRAGLLPAEVKLTGREQKALLEDGGFSGPVTFDRTLELVGRYRKMLDGVSGDQQKVIFASGGITNGEQALKVLNAGASLAMVYTGMVYGGSGTVTRIKREMKKELGS</sequence>
<organism evidence="18 19">
    <name type="scientific">Coniochaeta ligniaria NRRL 30616</name>
    <dbReference type="NCBI Taxonomy" id="1408157"/>
    <lineage>
        <taxon>Eukaryota</taxon>
        <taxon>Fungi</taxon>
        <taxon>Dikarya</taxon>
        <taxon>Ascomycota</taxon>
        <taxon>Pezizomycotina</taxon>
        <taxon>Sordariomycetes</taxon>
        <taxon>Sordariomycetidae</taxon>
        <taxon>Coniochaetales</taxon>
        <taxon>Coniochaetaceae</taxon>
        <taxon>Coniochaeta</taxon>
    </lineage>
</organism>
<evidence type="ECO:0000256" key="2">
    <source>
        <dbReference type="ARBA" id="ARBA00004141"/>
    </source>
</evidence>
<evidence type="ECO:0000256" key="16">
    <source>
        <dbReference type="SAM" id="MobiDB-lite"/>
    </source>
</evidence>
<dbReference type="PANTHER" id="PTHR48109">
    <property type="entry name" value="DIHYDROOROTATE DEHYDROGENASE (QUINONE), MITOCHONDRIAL-RELATED"/>
    <property type="match status" value="1"/>
</dbReference>
<evidence type="ECO:0000313" key="19">
    <source>
        <dbReference type="Proteomes" id="UP000182658"/>
    </source>
</evidence>
<keyword evidence="12" id="KW-0560">Oxidoreductase</keyword>
<keyword evidence="9" id="KW-0288">FMN</keyword>
<comment type="similarity">
    <text evidence="5">Belongs to the peroxisomal membrane protein PXMP2/4 family.</text>
</comment>
<comment type="pathway">
    <text evidence="3">Pyrimidine metabolism; UMP biosynthesis via de novo pathway; orotate from (S)-dihydroorotate (quinone route): step 1/1.</text>
</comment>
<name>A0A1J7JPR8_9PEZI</name>
<evidence type="ECO:0000256" key="5">
    <source>
        <dbReference type="ARBA" id="ARBA00006824"/>
    </source>
</evidence>
<evidence type="ECO:0000256" key="13">
    <source>
        <dbReference type="ARBA" id="ARBA00023136"/>
    </source>
</evidence>
<evidence type="ECO:0000256" key="3">
    <source>
        <dbReference type="ARBA" id="ARBA00005161"/>
    </source>
</evidence>
<dbReference type="InterPro" id="IPR050074">
    <property type="entry name" value="DHO_dehydrogenase"/>
</dbReference>
<gene>
    <name evidence="18" type="ORF">CONLIGDRAFT_652811</name>
</gene>
<feature type="compositionally biased region" description="Polar residues" evidence="16">
    <location>
        <begin position="24"/>
        <end position="36"/>
    </location>
</feature>
<evidence type="ECO:0000256" key="9">
    <source>
        <dbReference type="ARBA" id="ARBA00022643"/>
    </source>
</evidence>
<evidence type="ECO:0000256" key="15">
    <source>
        <dbReference type="ARBA" id="ARBA00048639"/>
    </source>
</evidence>
<evidence type="ECO:0000313" key="18">
    <source>
        <dbReference type="EMBL" id="OIW31928.1"/>
    </source>
</evidence>
<evidence type="ECO:0000256" key="11">
    <source>
        <dbReference type="ARBA" id="ARBA00022989"/>
    </source>
</evidence>
<evidence type="ECO:0000256" key="4">
    <source>
        <dbReference type="ARBA" id="ARBA00005359"/>
    </source>
</evidence>
<dbReference type="GO" id="GO:0006207">
    <property type="term" value="P:'de novo' pyrimidine nucleobase biosynthetic process"/>
    <property type="evidence" value="ECO:0007669"/>
    <property type="project" value="InterPro"/>
</dbReference>
<keyword evidence="11" id="KW-1133">Transmembrane helix</keyword>
<dbReference type="GO" id="GO:0106430">
    <property type="term" value="F:dihydroorotate dehydrogenase (quinone) activity"/>
    <property type="evidence" value="ECO:0007669"/>
    <property type="project" value="UniProtKB-EC"/>
</dbReference>
<comment type="catalytic activity">
    <reaction evidence="15">
        <text>(S)-dihydroorotate + a quinone = orotate + a quinol</text>
        <dbReference type="Rhea" id="RHEA:30187"/>
        <dbReference type="ChEBI" id="CHEBI:24646"/>
        <dbReference type="ChEBI" id="CHEBI:30839"/>
        <dbReference type="ChEBI" id="CHEBI:30864"/>
        <dbReference type="ChEBI" id="CHEBI:132124"/>
        <dbReference type="EC" id="1.3.5.2"/>
    </reaction>
</comment>
<evidence type="ECO:0000256" key="14">
    <source>
        <dbReference type="ARBA" id="ARBA00031623"/>
    </source>
</evidence>
<dbReference type="SUPFAM" id="SSF51395">
    <property type="entry name" value="FMN-linked oxidoreductases"/>
    <property type="match status" value="1"/>
</dbReference>
<dbReference type="InterPro" id="IPR005719">
    <property type="entry name" value="Dihydroorotate_DH_2"/>
</dbReference>
<reference evidence="18 19" key="1">
    <citation type="submission" date="2016-10" db="EMBL/GenBank/DDBJ databases">
        <title>Draft genome sequence of Coniochaeta ligniaria NRRL30616, a lignocellulolytic fungus for bioabatement of inhibitors in plant biomass hydrolysates.</title>
        <authorList>
            <consortium name="DOE Joint Genome Institute"/>
            <person name="Jimenez D.J."/>
            <person name="Hector R.E."/>
            <person name="Riley R."/>
            <person name="Sun H."/>
            <person name="Grigoriev I.V."/>
            <person name="Van Elsas J.D."/>
            <person name="Nichols N.N."/>
        </authorList>
    </citation>
    <scope>NUCLEOTIDE SEQUENCE [LARGE SCALE GENOMIC DNA]</scope>
    <source>
        <strain evidence="18 19">NRRL 30616</strain>
    </source>
</reference>
<feature type="region of interest" description="Disordered" evidence="16">
    <location>
        <begin position="18"/>
        <end position="45"/>
    </location>
</feature>
<dbReference type="FunFam" id="3.20.20.70:FF:000242">
    <property type="entry name" value="Dihydroorotate reductase PyrE"/>
    <property type="match status" value="1"/>
</dbReference>
<dbReference type="InterPro" id="IPR013785">
    <property type="entry name" value="Aldolase_TIM"/>
</dbReference>
<dbReference type="EC" id="1.3.5.2" evidence="6"/>
<dbReference type="Pfam" id="PF01180">
    <property type="entry name" value="DHO_dh"/>
    <property type="match status" value="1"/>
</dbReference>
<dbReference type="InterPro" id="IPR005720">
    <property type="entry name" value="Dihydroorotate_DH_cat"/>
</dbReference>
<evidence type="ECO:0000259" key="17">
    <source>
        <dbReference type="Pfam" id="PF01180"/>
    </source>
</evidence>
<comment type="similarity">
    <text evidence="4">Belongs to the dihydroorotate dehydrogenase family. Type 2 subfamily.</text>
</comment>
<dbReference type="InterPro" id="IPR001295">
    <property type="entry name" value="Dihydroorotate_DH_CS"/>
</dbReference>
<dbReference type="GO" id="GO:0005743">
    <property type="term" value="C:mitochondrial inner membrane"/>
    <property type="evidence" value="ECO:0007669"/>
    <property type="project" value="TreeGrafter"/>
</dbReference>
<keyword evidence="8" id="KW-0285">Flavoprotein</keyword>
<dbReference type="Gene3D" id="3.20.20.70">
    <property type="entry name" value="Aldolase class I"/>
    <property type="match status" value="1"/>
</dbReference>
<dbReference type="InParanoid" id="A0A1J7JPR8"/>
<dbReference type="Proteomes" id="UP000182658">
    <property type="component" value="Unassembled WGS sequence"/>
</dbReference>
<keyword evidence="19" id="KW-1185">Reference proteome</keyword>
<accession>A0A1J7JPR8</accession>
<evidence type="ECO:0000256" key="8">
    <source>
        <dbReference type="ARBA" id="ARBA00022630"/>
    </source>
</evidence>
<evidence type="ECO:0000256" key="7">
    <source>
        <dbReference type="ARBA" id="ARBA00017599"/>
    </source>
</evidence>
<dbReference type="PROSITE" id="PS00911">
    <property type="entry name" value="DHODEHASE_1"/>
    <property type="match status" value="1"/>
</dbReference>
<evidence type="ECO:0000256" key="10">
    <source>
        <dbReference type="ARBA" id="ARBA00022692"/>
    </source>
</evidence>
<comment type="subcellular location">
    <subcellularLocation>
        <location evidence="2">Membrane</location>
        <topology evidence="2">Multi-pass membrane protein</topology>
    </subcellularLocation>
</comment>